<dbReference type="PANTHER" id="PTHR39338:SF6">
    <property type="entry name" value="BLL5662 PROTEIN"/>
    <property type="match status" value="1"/>
</dbReference>
<proteinExistence type="predicted"/>
<dbReference type="InterPro" id="IPR008912">
    <property type="entry name" value="Uncharacterised_CoxE"/>
</dbReference>
<comment type="caution">
    <text evidence="3">The sequence shown here is derived from an EMBL/GenBank/DDBJ whole genome shotgun (WGS) entry which is preliminary data.</text>
</comment>
<dbReference type="Proteomes" id="UP001549047">
    <property type="component" value="Unassembled WGS sequence"/>
</dbReference>
<accession>A0ABV2J0V6</accession>
<dbReference type="CDD" id="cd00198">
    <property type="entry name" value="vWFA"/>
    <property type="match status" value="1"/>
</dbReference>
<feature type="region of interest" description="Disordered" evidence="1">
    <location>
        <begin position="88"/>
        <end position="133"/>
    </location>
</feature>
<protein>
    <submittedName>
        <fullName evidence="3">Uncharacterized protein with von Willebrand factor type A (VWA) domain</fullName>
    </submittedName>
</protein>
<dbReference type="InterPro" id="IPR002035">
    <property type="entry name" value="VWF_A"/>
</dbReference>
<evidence type="ECO:0000313" key="3">
    <source>
        <dbReference type="EMBL" id="MET3614238.1"/>
    </source>
</evidence>
<gene>
    <name evidence="3" type="ORF">ABID16_002575</name>
</gene>
<dbReference type="PIRSF" id="PIRSF010256">
    <property type="entry name" value="CoxE_vWa"/>
    <property type="match status" value="1"/>
</dbReference>
<evidence type="ECO:0000256" key="1">
    <source>
        <dbReference type="SAM" id="MobiDB-lite"/>
    </source>
</evidence>
<evidence type="ECO:0000313" key="4">
    <source>
        <dbReference type="Proteomes" id="UP001549047"/>
    </source>
</evidence>
<organism evidence="3 4">
    <name type="scientific">Rhizobium aquaticum</name>
    <dbReference type="NCBI Taxonomy" id="1549636"/>
    <lineage>
        <taxon>Bacteria</taxon>
        <taxon>Pseudomonadati</taxon>
        <taxon>Pseudomonadota</taxon>
        <taxon>Alphaproteobacteria</taxon>
        <taxon>Hyphomicrobiales</taxon>
        <taxon>Rhizobiaceae</taxon>
        <taxon>Rhizobium/Agrobacterium group</taxon>
        <taxon>Rhizobium</taxon>
    </lineage>
</organism>
<sequence length="390" mass="42772">MRARRFPEREDMTGRMGGFMAHLRLNGLPAGIAESADALQALTLIDATDGREVRSALRAICASGVERHRRFDDLFDAYWYSDGRERQVGASIERRPPAQTSNLLSSLSSSAKGGRPETPDAAEDGEAEGGGTGKLVASRLDALRGTDMRHFSTPEEIAAAEAVALQLARALRDRRSRRLRRARAGSALDLRRMARRSIAHGGEPLELLRRKRPDRPVNIVALCDVSGSMSLYARIFLAFLRGLMSADSRTDVFLFHTRLVRISDVLRDGNGTRALEKLTLMANGFGGGTQIGLNLKRFNDQYARQGVNGRTVLLILSDGYDTGAPEEIGKELQRLKRRGGRIVWLNPLKGWAGYEPVARGMAAALPHLDLFAAANTLDALAALEPQLHRI</sequence>
<dbReference type="SUPFAM" id="SSF53300">
    <property type="entry name" value="vWA-like"/>
    <property type="match status" value="1"/>
</dbReference>
<dbReference type="RefSeq" id="WP_354556746.1">
    <property type="nucleotide sequence ID" value="NZ_JBEPMB010000003.1"/>
</dbReference>
<feature type="domain" description="VWFA" evidence="2">
    <location>
        <begin position="216"/>
        <end position="381"/>
    </location>
</feature>
<dbReference type="InterPro" id="IPR036465">
    <property type="entry name" value="vWFA_dom_sf"/>
</dbReference>
<dbReference type="Pfam" id="PF05762">
    <property type="entry name" value="VWA_CoxE"/>
    <property type="match status" value="1"/>
</dbReference>
<evidence type="ECO:0000259" key="2">
    <source>
        <dbReference type="SMART" id="SM00327"/>
    </source>
</evidence>
<dbReference type="InterPro" id="IPR011195">
    <property type="entry name" value="UCP010256"/>
</dbReference>
<name>A0ABV2J0V6_9HYPH</name>
<keyword evidence="4" id="KW-1185">Reference proteome</keyword>
<reference evidence="3 4" key="1">
    <citation type="submission" date="2024-06" db="EMBL/GenBank/DDBJ databases">
        <title>Genomic Encyclopedia of Type Strains, Phase IV (KMG-IV): sequencing the most valuable type-strain genomes for metagenomic binning, comparative biology and taxonomic classification.</title>
        <authorList>
            <person name="Goeker M."/>
        </authorList>
    </citation>
    <scope>NUCLEOTIDE SEQUENCE [LARGE SCALE GENOMIC DNA]</scope>
    <source>
        <strain evidence="3 4">DSM 29780</strain>
    </source>
</reference>
<feature type="compositionally biased region" description="Low complexity" evidence="1">
    <location>
        <begin position="101"/>
        <end position="110"/>
    </location>
</feature>
<dbReference type="SMART" id="SM00327">
    <property type="entry name" value="VWA"/>
    <property type="match status" value="1"/>
</dbReference>
<dbReference type="EMBL" id="JBEPMB010000003">
    <property type="protein sequence ID" value="MET3614238.1"/>
    <property type="molecule type" value="Genomic_DNA"/>
</dbReference>
<dbReference type="PANTHER" id="PTHR39338">
    <property type="entry name" value="BLL5662 PROTEIN-RELATED"/>
    <property type="match status" value="1"/>
</dbReference>
<dbReference type="Gene3D" id="3.40.50.410">
    <property type="entry name" value="von Willebrand factor, type A domain"/>
    <property type="match status" value="1"/>
</dbReference>